<name>A0ABP3JD41_9BACI</name>
<dbReference type="Proteomes" id="UP001500740">
    <property type="component" value="Unassembled WGS sequence"/>
</dbReference>
<reference evidence="3" key="1">
    <citation type="journal article" date="2019" name="Int. J. Syst. Evol. Microbiol.">
        <title>The Global Catalogue of Microorganisms (GCM) 10K type strain sequencing project: providing services to taxonomists for standard genome sequencing and annotation.</title>
        <authorList>
            <consortium name="The Broad Institute Genomics Platform"/>
            <consortium name="The Broad Institute Genome Sequencing Center for Infectious Disease"/>
            <person name="Wu L."/>
            <person name="Ma J."/>
        </authorList>
    </citation>
    <scope>NUCLEOTIDE SEQUENCE [LARGE SCALE GENOMIC DNA]</scope>
    <source>
        <strain evidence="3">JCM 14193</strain>
    </source>
</reference>
<proteinExistence type="predicted"/>
<dbReference type="EMBL" id="BAAACZ010000001">
    <property type="protein sequence ID" value="GAA0449838.1"/>
    <property type="molecule type" value="Genomic_DNA"/>
</dbReference>
<keyword evidence="3" id="KW-1185">Reference proteome</keyword>
<comment type="caution">
    <text evidence="2">The sequence shown here is derived from an EMBL/GenBank/DDBJ whole genome shotgun (WGS) entry which is preliminary data.</text>
</comment>
<sequence length="328" mass="38834">MIVKDISLSPYHLKLLSLANRIDPYHAKHQLIKDRLKREQSGYFGETRVLYPLNKLTFQNFILHNVRLQTVSLNKHFQMDFILVTRNFILIIESKNFSGEVNMHEGSHQISHYDKAYDDPLNQVTEQKFQLNNWLEQREYEHIPIETVVVMTNPNVRMKIHPSHQQHIKKMIPIAKLPGYIRRIHEHYSHPILSTSSARQLAQLFKQSHEDYEPDILNHFDILFDGLLQGVRCEKCKFLTMVMNNLRWRCTKCGHVCRDGVHTALKDYYLLNGNRITSSEFIRFTGINSRHTARNILNKYASSKEGNRRSTIYSLDFDYEKDFNYLKE</sequence>
<feature type="domain" description="NERD" evidence="1">
    <location>
        <begin position="41"/>
        <end position="158"/>
    </location>
</feature>
<gene>
    <name evidence="2" type="ORF">GCM10008935_00310</name>
</gene>
<dbReference type="PROSITE" id="PS50965">
    <property type="entry name" value="NERD"/>
    <property type="match status" value="1"/>
</dbReference>
<dbReference type="Pfam" id="PF08378">
    <property type="entry name" value="NERD"/>
    <property type="match status" value="1"/>
</dbReference>
<evidence type="ECO:0000313" key="2">
    <source>
        <dbReference type="EMBL" id="GAA0449838.1"/>
    </source>
</evidence>
<evidence type="ECO:0000313" key="3">
    <source>
        <dbReference type="Proteomes" id="UP001500740"/>
    </source>
</evidence>
<evidence type="ECO:0000259" key="1">
    <source>
        <dbReference type="PROSITE" id="PS50965"/>
    </source>
</evidence>
<dbReference type="InterPro" id="IPR011528">
    <property type="entry name" value="NERD"/>
</dbReference>
<accession>A0ABP3JD41</accession>
<organism evidence="2 3">
    <name type="scientific">Alkalibacillus silvisoli</name>
    <dbReference type="NCBI Taxonomy" id="392823"/>
    <lineage>
        <taxon>Bacteria</taxon>
        <taxon>Bacillati</taxon>
        <taxon>Bacillota</taxon>
        <taxon>Bacilli</taxon>
        <taxon>Bacillales</taxon>
        <taxon>Bacillaceae</taxon>
        <taxon>Alkalibacillus</taxon>
    </lineage>
</organism>
<protein>
    <recommendedName>
        <fullName evidence="1">NERD domain-containing protein</fullName>
    </recommendedName>
</protein>
<dbReference type="RefSeq" id="WP_343780837.1">
    <property type="nucleotide sequence ID" value="NZ_BAAACZ010000001.1"/>
</dbReference>